<evidence type="ECO:0000259" key="3">
    <source>
        <dbReference type="Pfam" id="PF13514"/>
    </source>
</evidence>
<feature type="coiled-coil region" evidence="1">
    <location>
        <begin position="611"/>
        <end position="787"/>
    </location>
</feature>
<sequence>MIIKKINIKSFGKLKNEEINFIPGINVIYGENEKGKSTIQAFIKTMFYGFSGKRTKDIKTNDRLRYTPWTGDKPSGELTIKMQDNTFILHRSFGATKKEDSISAYEALTGNAIDYLNDYTPGNYLLDLSEDGFEKTLNIKQLNSSITKGKEDEIIQKISNLQETGEEDISFDKAYNVLMDTKKQITNARKTGELDLIKEKLSKLYEEYNNSLRLGEENIESQLKLNELYEKRSSLEKELKKLELYKKHMKKTKIHKEYKELVEYLSKSESLKAEKQQVQEGLNFTEGVIDDLYISTLKEEYAAYIQLKELLAERKEELKAIKELYEDKIKEINHRYQGFIELGDDTESKVRNLQWENNKIDLEIKTLEEANKEVEKLNDEIIKYRNDMGTFIKLDGKKQECDRLLINYEEKLKELKAKVETYGNINKPRASNTLSTKVLVNYVILVIALLITIFTAVDIINIPNKLIKYTILSLCFIAMVFFLIRSKKLNDIKNSMKILENEDRELKVLEAQINELENKIDDLMKELEITNYPEFIKGLKKYEELCKKIEIVNIKIEDRSKNINERRYNELIAQREDNERILNTLFKITDSHSIEDFLGKYNVFKDINIESDMLKREILNHENSINSLIEEGENKEKLIRKRLQAINMHNIPLDRFSIEIQNLSDKLKKLKDVESEFKAINNTYKALLKDRDIESLKDEIGDISLENLNIEYKSEEEIDEALKNLNSENISVEKDIKDLENFLKNIFYKVSPVWIIEENIHTTKELIEELEKKVKVIEIALDTLMESFKEIQKSFGPLLNHQVTKVFKAITKDKYSEIKVSEDYSLTLRDKEENLLFNADYLSSGTFDQIYLSLRLGIIHLIFGEKVVPIILDDAFVQYDDLRLKNVLEFLVLLSEHKQIILFTCQKREVEMLKNVSNVNVINL</sequence>
<evidence type="ECO:0000256" key="2">
    <source>
        <dbReference type="SAM" id="Phobius"/>
    </source>
</evidence>
<protein>
    <submittedName>
        <fullName evidence="4">Uncharacterized protein YhaN</fullName>
    </submittedName>
</protein>
<accession>A0A1M6BCP0</accession>
<dbReference type="Proteomes" id="UP000184080">
    <property type="component" value="Unassembled WGS sequence"/>
</dbReference>
<feature type="domain" description="YhaN AAA" evidence="3">
    <location>
        <begin position="1"/>
        <end position="57"/>
    </location>
</feature>
<dbReference type="PANTHER" id="PTHR41259">
    <property type="entry name" value="DOUBLE-STRAND BREAK REPAIR RAD50 ATPASE, PUTATIVE-RELATED"/>
    <property type="match status" value="1"/>
</dbReference>
<proteinExistence type="predicted"/>
<keyword evidence="2" id="KW-0812">Transmembrane</keyword>
<feature type="coiled-coil region" evidence="1">
    <location>
        <begin position="304"/>
        <end position="425"/>
    </location>
</feature>
<evidence type="ECO:0000313" key="4">
    <source>
        <dbReference type="EMBL" id="SHI46514.1"/>
    </source>
</evidence>
<keyword evidence="2" id="KW-0472">Membrane</keyword>
<dbReference type="Pfam" id="PF13514">
    <property type="entry name" value="AAA_27"/>
    <property type="match status" value="1"/>
</dbReference>
<dbReference type="EMBL" id="FQZO01000001">
    <property type="protein sequence ID" value="SHI46514.1"/>
    <property type="molecule type" value="Genomic_DNA"/>
</dbReference>
<dbReference type="Gene3D" id="3.40.50.300">
    <property type="entry name" value="P-loop containing nucleotide triphosphate hydrolases"/>
    <property type="match status" value="2"/>
</dbReference>
<dbReference type="SUPFAM" id="SSF52540">
    <property type="entry name" value="P-loop containing nucleoside triphosphate hydrolases"/>
    <property type="match status" value="2"/>
</dbReference>
<gene>
    <name evidence="4" type="ORF">SAMN05444401_0717</name>
</gene>
<evidence type="ECO:0000256" key="1">
    <source>
        <dbReference type="SAM" id="Coils"/>
    </source>
</evidence>
<dbReference type="STRING" id="1121298.SAMN05444401_0717"/>
<reference evidence="4 5" key="1">
    <citation type="submission" date="2016-11" db="EMBL/GenBank/DDBJ databases">
        <authorList>
            <person name="Jaros S."/>
            <person name="Januszkiewicz K."/>
            <person name="Wedrychowicz H."/>
        </authorList>
    </citation>
    <scope>NUCLEOTIDE SEQUENCE [LARGE SCALE GENOMIC DNA]</scope>
    <source>
        <strain evidence="4 5">DSM 21864</strain>
    </source>
</reference>
<dbReference type="AlphaFoldDB" id="A0A1M6BCP0"/>
<dbReference type="InterPro" id="IPR038734">
    <property type="entry name" value="YhaN_AAA"/>
</dbReference>
<feature type="transmembrane region" description="Helical" evidence="2">
    <location>
        <begin position="439"/>
        <end position="460"/>
    </location>
</feature>
<keyword evidence="1" id="KW-0175">Coiled coil</keyword>
<keyword evidence="2" id="KW-1133">Transmembrane helix</keyword>
<keyword evidence="5" id="KW-1185">Reference proteome</keyword>
<feature type="transmembrane region" description="Helical" evidence="2">
    <location>
        <begin position="466"/>
        <end position="484"/>
    </location>
</feature>
<organism evidence="4 5">
    <name type="scientific">Clostridium amylolyticum</name>
    <dbReference type="NCBI Taxonomy" id="1121298"/>
    <lineage>
        <taxon>Bacteria</taxon>
        <taxon>Bacillati</taxon>
        <taxon>Bacillota</taxon>
        <taxon>Clostridia</taxon>
        <taxon>Eubacteriales</taxon>
        <taxon>Clostridiaceae</taxon>
        <taxon>Clostridium</taxon>
    </lineage>
</organism>
<dbReference type="RefSeq" id="WP_073003823.1">
    <property type="nucleotide sequence ID" value="NZ_FQZO01000001.1"/>
</dbReference>
<evidence type="ECO:0000313" key="5">
    <source>
        <dbReference type="Proteomes" id="UP000184080"/>
    </source>
</evidence>
<dbReference type="PANTHER" id="PTHR41259:SF1">
    <property type="entry name" value="DOUBLE-STRAND BREAK REPAIR RAD50 ATPASE, PUTATIVE-RELATED"/>
    <property type="match status" value="1"/>
</dbReference>
<dbReference type="InterPro" id="IPR027417">
    <property type="entry name" value="P-loop_NTPase"/>
</dbReference>
<dbReference type="OrthoDB" id="9764467at2"/>
<feature type="coiled-coil region" evidence="1">
    <location>
        <begin position="489"/>
        <end position="559"/>
    </location>
</feature>
<name>A0A1M6BCP0_9CLOT</name>
<feature type="coiled-coil region" evidence="1">
    <location>
        <begin position="198"/>
        <end position="252"/>
    </location>
</feature>